<evidence type="ECO:0000313" key="3">
    <source>
        <dbReference type="Proteomes" id="UP000306147"/>
    </source>
</evidence>
<name>A0A4S1XDE1_9SPHN</name>
<dbReference type="GO" id="GO:0004519">
    <property type="term" value="F:endonuclease activity"/>
    <property type="evidence" value="ECO:0007669"/>
    <property type="project" value="UniProtKB-KW"/>
</dbReference>
<dbReference type="EMBL" id="SRXT01000005">
    <property type="protein sequence ID" value="TGX52936.1"/>
    <property type="molecule type" value="Genomic_DNA"/>
</dbReference>
<sequence length="308" mass="34391">MPQQEVVTPVNGVFQLAPHPESGELPELCYRFQERWLQSATRMTDQWIVYQASGPAPGGDYHAAARVERIDSDPDRDGAFLARIARGTYLEFGRPVPFELDGAIVERGLMTIDGRLDDDRAVQPVRTLSRADLDRILEFGLVKEEALLPRTDASEEMTLAPRVAEDVTPWQGPIDRTTMLVNRTVRDRQFRKRVLEAYGSRCALTGMKLLNGGGRAETEAAHIMSVDAGGPDAVDNGIALSGTIHWMFDRGLISLSDAGDILLSRKINDLESVERLIFPDRKARLPKAAAHRPHPRYLNWHRSSCFHG</sequence>
<evidence type="ECO:0000313" key="2">
    <source>
        <dbReference type="EMBL" id="TGX52936.1"/>
    </source>
</evidence>
<gene>
    <name evidence="2" type="ORF">E5A73_14830</name>
</gene>
<dbReference type="Pfam" id="PF13391">
    <property type="entry name" value="HNH_2"/>
    <property type="match status" value="1"/>
</dbReference>
<keyword evidence="2" id="KW-0378">Hydrolase</keyword>
<dbReference type="Proteomes" id="UP000306147">
    <property type="component" value="Unassembled WGS sequence"/>
</dbReference>
<keyword evidence="2" id="KW-0540">Nuclease</keyword>
<keyword evidence="2" id="KW-0255">Endonuclease</keyword>
<accession>A0A4S1XDE1</accession>
<protein>
    <submittedName>
        <fullName evidence="2">Restriction endonuclease</fullName>
    </submittedName>
</protein>
<keyword evidence="3" id="KW-1185">Reference proteome</keyword>
<organism evidence="2 3">
    <name type="scientific">Sphingomonas gei</name>
    <dbReference type="NCBI Taxonomy" id="1395960"/>
    <lineage>
        <taxon>Bacteria</taxon>
        <taxon>Pseudomonadati</taxon>
        <taxon>Pseudomonadota</taxon>
        <taxon>Alphaproteobacteria</taxon>
        <taxon>Sphingomonadales</taxon>
        <taxon>Sphingomonadaceae</taxon>
        <taxon>Sphingomonas</taxon>
    </lineage>
</organism>
<reference evidence="2 3" key="1">
    <citation type="submission" date="2019-04" db="EMBL/GenBank/DDBJ databases">
        <title>Sphingomonas psychrotolerans sp. nov., isolated from soil in the Tianshan Mountains, Xinjiang, China.</title>
        <authorList>
            <person name="Luo Y."/>
            <person name="Sheng H."/>
        </authorList>
    </citation>
    <scope>NUCLEOTIDE SEQUENCE [LARGE SCALE GENOMIC DNA]</scope>
    <source>
        <strain evidence="2 3">ZFGT-11</strain>
    </source>
</reference>
<evidence type="ECO:0000259" key="1">
    <source>
        <dbReference type="Pfam" id="PF13391"/>
    </source>
</evidence>
<comment type="caution">
    <text evidence="2">The sequence shown here is derived from an EMBL/GenBank/DDBJ whole genome shotgun (WGS) entry which is preliminary data.</text>
</comment>
<feature type="domain" description="HNH nuclease" evidence="1">
    <location>
        <begin position="202"/>
        <end position="255"/>
    </location>
</feature>
<dbReference type="InterPro" id="IPR003615">
    <property type="entry name" value="HNH_nuc"/>
</dbReference>
<proteinExistence type="predicted"/>
<dbReference type="OrthoDB" id="7181882at2"/>
<dbReference type="AlphaFoldDB" id="A0A4S1XDE1"/>